<dbReference type="Proteomes" id="UP000735302">
    <property type="component" value="Unassembled WGS sequence"/>
</dbReference>
<accession>A0AAV4AGZ9</accession>
<evidence type="ECO:0000313" key="1">
    <source>
        <dbReference type="EMBL" id="GFO06302.1"/>
    </source>
</evidence>
<dbReference type="EMBL" id="BLXT01003772">
    <property type="protein sequence ID" value="GFO06302.1"/>
    <property type="molecule type" value="Genomic_DNA"/>
</dbReference>
<sequence length="106" mass="12383">MRRKLPGRPLGNNKSATLNRRFQKIRPHLIARRGYNRDANSAWVSRETRGTLFMAWVFQKSRISNIRQGRENTDDLTFEEGACDEESCHDLTGDDLKRFLQLVYAL</sequence>
<gene>
    <name evidence="1" type="ORF">PoB_003280700</name>
</gene>
<organism evidence="1 2">
    <name type="scientific">Plakobranchus ocellatus</name>
    <dbReference type="NCBI Taxonomy" id="259542"/>
    <lineage>
        <taxon>Eukaryota</taxon>
        <taxon>Metazoa</taxon>
        <taxon>Spiralia</taxon>
        <taxon>Lophotrochozoa</taxon>
        <taxon>Mollusca</taxon>
        <taxon>Gastropoda</taxon>
        <taxon>Heterobranchia</taxon>
        <taxon>Euthyneura</taxon>
        <taxon>Panpulmonata</taxon>
        <taxon>Sacoglossa</taxon>
        <taxon>Placobranchoidea</taxon>
        <taxon>Plakobranchidae</taxon>
        <taxon>Plakobranchus</taxon>
    </lineage>
</organism>
<evidence type="ECO:0000313" key="2">
    <source>
        <dbReference type="Proteomes" id="UP000735302"/>
    </source>
</evidence>
<name>A0AAV4AGZ9_9GAST</name>
<comment type="caution">
    <text evidence="1">The sequence shown here is derived from an EMBL/GenBank/DDBJ whole genome shotgun (WGS) entry which is preliminary data.</text>
</comment>
<dbReference type="AlphaFoldDB" id="A0AAV4AGZ9"/>
<protein>
    <submittedName>
        <fullName evidence="1">Uncharacterized protein</fullName>
    </submittedName>
</protein>
<keyword evidence="2" id="KW-1185">Reference proteome</keyword>
<reference evidence="1 2" key="1">
    <citation type="journal article" date="2021" name="Elife">
        <title>Chloroplast acquisition without the gene transfer in kleptoplastic sea slugs, Plakobranchus ocellatus.</title>
        <authorList>
            <person name="Maeda T."/>
            <person name="Takahashi S."/>
            <person name="Yoshida T."/>
            <person name="Shimamura S."/>
            <person name="Takaki Y."/>
            <person name="Nagai Y."/>
            <person name="Toyoda A."/>
            <person name="Suzuki Y."/>
            <person name="Arimoto A."/>
            <person name="Ishii H."/>
            <person name="Satoh N."/>
            <person name="Nishiyama T."/>
            <person name="Hasebe M."/>
            <person name="Maruyama T."/>
            <person name="Minagawa J."/>
            <person name="Obokata J."/>
            <person name="Shigenobu S."/>
        </authorList>
    </citation>
    <scope>NUCLEOTIDE SEQUENCE [LARGE SCALE GENOMIC DNA]</scope>
</reference>
<proteinExistence type="predicted"/>